<evidence type="ECO:0000313" key="3">
    <source>
        <dbReference type="Proteomes" id="UP000886998"/>
    </source>
</evidence>
<comment type="caution">
    <text evidence="2">The sequence shown here is derived from an EMBL/GenBank/DDBJ whole genome shotgun (WGS) entry which is preliminary data.</text>
</comment>
<gene>
    <name evidence="2" type="primary">AVEN_91870_1</name>
    <name evidence="2" type="ORF">TNIN_469311</name>
</gene>
<sequence length="215" mass="24654">MTCRLYFFALCVRLYLCINPCHFPRDLSPVYSVNQSTQIANMRIDTSADFKMTVATLLMFLAVYTASSSLDHYGAFWKSKLVILSYAWSSVEAIPPIEESTKLKEKIRKGTVLLEELSVLLEAIKESLKNKKPIDKDTLNKMVVIKDNFRNLNVDPTDLSKELLENFRDRTVEAFKLIVQSLNLPTIPAIQKIEKSKNFENPEVNDLKRPFGEEL</sequence>
<proteinExistence type="predicted"/>
<feature type="chain" id="PRO_5036486223" evidence="1">
    <location>
        <begin position="18"/>
        <end position="215"/>
    </location>
</feature>
<accession>A0A8X6Y7Y6</accession>
<feature type="signal peptide" evidence="1">
    <location>
        <begin position="1"/>
        <end position="17"/>
    </location>
</feature>
<name>A0A8X6Y7Y6_9ARAC</name>
<dbReference type="EMBL" id="BMAV01016096">
    <property type="protein sequence ID" value="GFY66534.1"/>
    <property type="molecule type" value="Genomic_DNA"/>
</dbReference>
<dbReference type="Proteomes" id="UP000886998">
    <property type="component" value="Unassembled WGS sequence"/>
</dbReference>
<dbReference type="AlphaFoldDB" id="A0A8X6Y7Y6"/>
<keyword evidence="3" id="KW-1185">Reference proteome</keyword>
<reference evidence="2" key="1">
    <citation type="submission" date="2020-08" db="EMBL/GenBank/DDBJ databases">
        <title>Multicomponent nature underlies the extraordinary mechanical properties of spider dragline silk.</title>
        <authorList>
            <person name="Kono N."/>
            <person name="Nakamura H."/>
            <person name="Mori M."/>
            <person name="Yoshida Y."/>
            <person name="Ohtoshi R."/>
            <person name="Malay A.D."/>
            <person name="Moran D.A.P."/>
            <person name="Tomita M."/>
            <person name="Numata K."/>
            <person name="Arakawa K."/>
        </authorList>
    </citation>
    <scope>NUCLEOTIDE SEQUENCE</scope>
</reference>
<dbReference type="OrthoDB" id="6428394at2759"/>
<evidence type="ECO:0000313" key="2">
    <source>
        <dbReference type="EMBL" id="GFY66534.1"/>
    </source>
</evidence>
<keyword evidence="1" id="KW-0732">Signal</keyword>
<protein>
    <submittedName>
        <fullName evidence="2">Uncharacterized protein</fullName>
    </submittedName>
</protein>
<organism evidence="2 3">
    <name type="scientific">Trichonephila inaurata madagascariensis</name>
    <dbReference type="NCBI Taxonomy" id="2747483"/>
    <lineage>
        <taxon>Eukaryota</taxon>
        <taxon>Metazoa</taxon>
        <taxon>Ecdysozoa</taxon>
        <taxon>Arthropoda</taxon>
        <taxon>Chelicerata</taxon>
        <taxon>Arachnida</taxon>
        <taxon>Araneae</taxon>
        <taxon>Araneomorphae</taxon>
        <taxon>Entelegynae</taxon>
        <taxon>Araneoidea</taxon>
        <taxon>Nephilidae</taxon>
        <taxon>Trichonephila</taxon>
        <taxon>Trichonephila inaurata</taxon>
    </lineage>
</organism>
<evidence type="ECO:0000256" key="1">
    <source>
        <dbReference type="SAM" id="SignalP"/>
    </source>
</evidence>